<proteinExistence type="predicted"/>
<evidence type="ECO:0000313" key="2">
    <source>
        <dbReference type="Proteomes" id="UP000466586"/>
    </source>
</evidence>
<accession>A0A7K1Y8W4</accession>
<dbReference type="Proteomes" id="UP000466586">
    <property type="component" value="Unassembled WGS sequence"/>
</dbReference>
<dbReference type="PANTHER" id="PTHR42194:SF1">
    <property type="entry name" value="UPF0276 PROTEIN HI_1600"/>
    <property type="match status" value="1"/>
</dbReference>
<name>A0A7K1Y8W4_9SPHI</name>
<dbReference type="Gene3D" id="3.20.20.150">
    <property type="entry name" value="Divalent-metal-dependent TIM barrel enzymes"/>
    <property type="match status" value="1"/>
</dbReference>
<dbReference type="Pfam" id="PF05114">
    <property type="entry name" value="MbnB_TglH_ChrH"/>
    <property type="match status" value="1"/>
</dbReference>
<comment type="caution">
    <text evidence="1">The sequence shown here is derived from an EMBL/GenBank/DDBJ whole genome shotgun (WGS) entry which is preliminary data.</text>
</comment>
<evidence type="ECO:0000313" key="1">
    <source>
        <dbReference type="EMBL" id="MXV51032.1"/>
    </source>
</evidence>
<keyword evidence="2" id="KW-1185">Reference proteome</keyword>
<organism evidence="1 2">
    <name type="scientific">Hufsiella arboris</name>
    <dbReference type="NCBI Taxonomy" id="2695275"/>
    <lineage>
        <taxon>Bacteria</taxon>
        <taxon>Pseudomonadati</taxon>
        <taxon>Bacteroidota</taxon>
        <taxon>Sphingobacteriia</taxon>
        <taxon>Sphingobacteriales</taxon>
        <taxon>Sphingobacteriaceae</taxon>
        <taxon>Hufsiella</taxon>
    </lineage>
</organism>
<sequence length="377" mass="43094">MKSDPVTAIASTIACNLDSDILSAAIPLFEESRVEAIEWAFDSLDFSEVPEWFSDLIDAYSKEGRLIGHGVFFSIFSGRWSIQQQEWLDNLKKLSARFKFDHITEHFGFMTGANFHYGAPLAVPFNSKTLTIGRDRLNRIYDACQCPVGLENLAFSYSIDEVKKHGEFLETLVEPVNGFIILDLHNLYCQMHNFSISFDEIIKLYPVDRVREFHISGGSWENSSLSGKRIRRDTHDDAVPDEVYQLLDSALDHCKNVRYVTMEQLGSGLKTEESRSNFYNDFLKMQQIVRNKTSVPNDAENTFFPPKIVPPGDIIEDENLYIEQQQLSYILENSTSYDDAVSRIKSSVLAKSDWGIESWAPHMLETAISIAQKWKKK</sequence>
<dbReference type="EMBL" id="WVHT01000003">
    <property type="protein sequence ID" value="MXV51032.1"/>
    <property type="molecule type" value="Genomic_DNA"/>
</dbReference>
<protein>
    <submittedName>
        <fullName evidence="1">DUF692 family protein</fullName>
    </submittedName>
</protein>
<dbReference type="PANTHER" id="PTHR42194">
    <property type="entry name" value="UPF0276 PROTEIN HI_1600"/>
    <property type="match status" value="1"/>
</dbReference>
<dbReference type="InterPro" id="IPR007801">
    <property type="entry name" value="MbnB/TglH/ChrH"/>
</dbReference>
<gene>
    <name evidence="1" type="ORF">GS399_08610</name>
</gene>
<reference evidence="1 2" key="1">
    <citation type="submission" date="2019-11" db="EMBL/GenBank/DDBJ databases">
        <title>Pedobacter sp. HMF7647 Genome sequencing and assembly.</title>
        <authorList>
            <person name="Kang H."/>
            <person name="Kim H."/>
            <person name="Joh K."/>
        </authorList>
    </citation>
    <scope>NUCLEOTIDE SEQUENCE [LARGE SCALE GENOMIC DNA]</scope>
    <source>
        <strain evidence="1 2">HMF7647</strain>
    </source>
</reference>
<dbReference type="AlphaFoldDB" id="A0A7K1Y8W4"/>
<dbReference type="PROSITE" id="PS51257">
    <property type="entry name" value="PROKAR_LIPOPROTEIN"/>
    <property type="match status" value="1"/>
</dbReference>